<dbReference type="GO" id="GO:0000001">
    <property type="term" value="P:mitochondrion inheritance"/>
    <property type="evidence" value="ECO:0007669"/>
    <property type="project" value="InterPro"/>
</dbReference>
<evidence type="ECO:0000256" key="2">
    <source>
        <dbReference type="ARBA" id="ARBA00005687"/>
    </source>
</evidence>
<evidence type="ECO:0000256" key="4">
    <source>
        <dbReference type="ARBA" id="ARBA00022792"/>
    </source>
</evidence>
<dbReference type="PANTHER" id="PTHR31068">
    <property type="entry name" value="MITOCHONDRIAL DISTRIBUTION AND MORPHOLOGY PROTEIN 31"/>
    <property type="match status" value="1"/>
</dbReference>
<sequence>MALRAKLWAGRLRAGRNILAPDQRRILVGQSHVRPSQLRAFCTPPKERPKEDQGRVPQGPSMYLQKASSTTKDLMDRTLFQNYPRSLRQLALKARSFAQREGQGPDAGKQGKEQRPTKDELLRIARGFWTRMRIHFKWFTIRGFRRFNIDDLSAFFTLGGLGTAIWVIVGTTTFVSVIFATLNALNLQEWIAMQLAKFLSRQTGFTIVCGSAIVPKWKEGRISFKDVVITRRAEPMDPERLRAEHQSQDTAERRMDTHLLEMGLGDEPTIPAFDTGDHLVRPIREEDGKKRESHADTNFSMFELRVDSIDVQLSLRRWLDGHGFLHKMDVRGIRGIVDRRHVFWDPDVPYDPRLARRSPRPNDIDLDSFTIEDFLVTVYQPGDFRPFNVSIFNASFPRLRTQWLFYDMLNADSMTGQLDGCLFSLHKPQSTYHTTRSMYSKVDKDHAPYFQNWSRLRVDGVNIDHVQKMAGLTGPLMWIYSGRFDLVADIKFPRQYGEDVDINMVISEILENLNSTFTPGRNERMYPDDELIPGQPVLSGPAILAPVTAVGPVAERARQQRAEHDEAERQRQRPRIVSSLSDEQAPATDSEWHLSMNQVSDAPEIPPSVVIELDIRFKDIKASMPIFTRALSYSTYALARPIVAFMNANKTLIPVNCRVVMDLLTRQSEFDGSLDLSQTGLPPLVSDKVRMIPLIQIWEAMANHVASQQANNQRVRNVSLWTLSLMSQSLLRIARHLRNTLMRAMPTDVPAT</sequence>
<evidence type="ECO:0000256" key="1">
    <source>
        <dbReference type="ARBA" id="ARBA00004273"/>
    </source>
</evidence>
<dbReference type="InterPro" id="IPR012571">
    <property type="entry name" value="Mdm31/Mdm32"/>
</dbReference>
<evidence type="ECO:0000256" key="5">
    <source>
        <dbReference type="ARBA" id="ARBA00022946"/>
    </source>
</evidence>
<organism evidence="12 13">
    <name type="scientific">Malassezia equina</name>
    <dbReference type="NCBI Taxonomy" id="1381935"/>
    <lineage>
        <taxon>Eukaryota</taxon>
        <taxon>Fungi</taxon>
        <taxon>Dikarya</taxon>
        <taxon>Basidiomycota</taxon>
        <taxon>Ustilaginomycotina</taxon>
        <taxon>Malasseziomycetes</taxon>
        <taxon>Malasseziales</taxon>
        <taxon>Malasseziaceae</taxon>
        <taxon>Malassezia</taxon>
    </lineage>
</organism>
<keyword evidence="6 11" id="KW-1133">Transmembrane helix</keyword>
<comment type="subcellular location">
    <subcellularLocation>
        <location evidence="1">Mitochondrion inner membrane</location>
    </subcellularLocation>
</comment>
<keyword evidence="13" id="KW-1185">Reference proteome</keyword>
<accession>A0AAF0IXW1</accession>
<keyword evidence="5" id="KW-0809">Transit peptide</keyword>
<feature type="region of interest" description="Disordered" evidence="10">
    <location>
        <begin position="555"/>
        <end position="589"/>
    </location>
</feature>
<evidence type="ECO:0000256" key="9">
    <source>
        <dbReference type="ARBA" id="ARBA00025191"/>
    </source>
</evidence>
<proteinExistence type="inferred from homology"/>
<evidence type="ECO:0000313" key="13">
    <source>
        <dbReference type="Proteomes" id="UP001214415"/>
    </source>
</evidence>
<keyword evidence="7" id="KW-0496">Mitochondrion</keyword>
<dbReference type="EMBL" id="CP119901">
    <property type="protein sequence ID" value="WFD22329.1"/>
    <property type="molecule type" value="Genomic_DNA"/>
</dbReference>
<evidence type="ECO:0000256" key="8">
    <source>
        <dbReference type="ARBA" id="ARBA00023136"/>
    </source>
</evidence>
<evidence type="ECO:0000256" key="3">
    <source>
        <dbReference type="ARBA" id="ARBA00022692"/>
    </source>
</evidence>
<evidence type="ECO:0000256" key="7">
    <source>
        <dbReference type="ARBA" id="ARBA00023128"/>
    </source>
</evidence>
<keyword evidence="3 11" id="KW-0812">Transmembrane</keyword>
<dbReference type="PANTHER" id="PTHR31068:SF0">
    <property type="entry name" value="MITOCHONDRIAL DISTRIBUTION AND MORPHOLOGY PROTEIN 31"/>
    <property type="match status" value="1"/>
</dbReference>
<comment type="function">
    <text evidence="9">Involved in the organization of the mitochondrial membranes and the global structure of the mitochondria. Also required for mitochondrial distribution and mobility as well as for the maintenance of mitochondrial DNA nucleoids structures.</text>
</comment>
<keyword evidence="4" id="KW-0999">Mitochondrion inner membrane</keyword>
<dbReference type="Pfam" id="PF08118">
    <property type="entry name" value="MDM31_MDM32"/>
    <property type="match status" value="1"/>
</dbReference>
<dbReference type="Proteomes" id="UP001214415">
    <property type="component" value="Chromosome 2"/>
</dbReference>
<keyword evidence="8 11" id="KW-0472">Membrane</keyword>
<evidence type="ECO:0000256" key="6">
    <source>
        <dbReference type="ARBA" id="ARBA00022989"/>
    </source>
</evidence>
<evidence type="ECO:0000256" key="10">
    <source>
        <dbReference type="SAM" id="MobiDB-lite"/>
    </source>
</evidence>
<feature type="region of interest" description="Disordered" evidence="10">
    <location>
        <begin position="42"/>
        <end position="62"/>
    </location>
</feature>
<reference evidence="12" key="1">
    <citation type="submission" date="2023-03" db="EMBL/GenBank/DDBJ databases">
        <title>Mating type loci evolution in Malassezia.</title>
        <authorList>
            <person name="Coelho M.A."/>
        </authorList>
    </citation>
    <scope>NUCLEOTIDE SEQUENCE</scope>
    <source>
        <strain evidence="12">CBS 12830</strain>
    </source>
</reference>
<feature type="compositionally biased region" description="Basic and acidic residues" evidence="10">
    <location>
        <begin position="45"/>
        <end position="54"/>
    </location>
</feature>
<dbReference type="AlphaFoldDB" id="A0AAF0IXW1"/>
<name>A0AAF0IXW1_9BASI</name>
<comment type="similarity">
    <text evidence="2">Belongs to the MDM31/MDM32 family.</text>
</comment>
<evidence type="ECO:0000256" key="11">
    <source>
        <dbReference type="SAM" id="Phobius"/>
    </source>
</evidence>
<feature type="transmembrane region" description="Helical" evidence="11">
    <location>
        <begin position="152"/>
        <end position="179"/>
    </location>
</feature>
<feature type="compositionally biased region" description="Basic and acidic residues" evidence="10">
    <location>
        <begin position="555"/>
        <end position="571"/>
    </location>
</feature>
<dbReference type="GO" id="GO:0005743">
    <property type="term" value="C:mitochondrial inner membrane"/>
    <property type="evidence" value="ECO:0007669"/>
    <property type="project" value="UniProtKB-SubCell"/>
</dbReference>
<protein>
    <submittedName>
        <fullName evidence="12">Mitochondrial distribution and morphology protein 31, mitochondrial</fullName>
    </submittedName>
</protein>
<evidence type="ECO:0000313" key="12">
    <source>
        <dbReference type="EMBL" id="WFD22329.1"/>
    </source>
</evidence>
<dbReference type="GO" id="GO:0007005">
    <property type="term" value="P:mitochondrion organization"/>
    <property type="evidence" value="ECO:0007669"/>
    <property type="project" value="InterPro"/>
</dbReference>
<gene>
    <name evidence="12" type="primary">MDM31</name>
    <name evidence="12" type="ORF">MEQU1_000999</name>
</gene>